<feature type="chain" id="PRO_5025391490" evidence="1">
    <location>
        <begin position="21"/>
        <end position="114"/>
    </location>
</feature>
<keyword evidence="1" id="KW-0732">Signal</keyword>
<evidence type="ECO:0000313" key="3">
    <source>
        <dbReference type="Proteomes" id="UP000799767"/>
    </source>
</evidence>
<reference evidence="2" key="1">
    <citation type="journal article" date="2020" name="Stud. Mycol.">
        <title>101 Dothideomycetes genomes: a test case for predicting lifestyles and emergence of pathogens.</title>
        <authorList>
            <person name="Haridas S."/>
            <person name="Albert R."/>
            <person name="Binder M."/>
            <person name="Bloem J."/>
            <person name="Labutti K."/>
            <person name="Salamov A."/>
            <person name="Andreopoulos B."/>
            <person name="Baker S."/>
            <person name="Barry K."/>
            <person name="Bills G."/>
            <person name="Bluhm B."/>
            <person name="Cannon C."/>
            <person name="Castanera R."/>
            <person name="Culley D."/>
            <person name="Daum C."/>
            <person name="Ezra D."/>
            <person name="Gonzalez J."/>
            <person name="Henrissat B."/>
            <person name="Kuo A."/>
            <person name="Liang C."/>
            <person name="Lipzen A."/>
            <person name="Lutzoni F."/>
            <person name="Magnuson J."/>
            <person name="Mondo S."/>
            <person name="Nolan M."/>
            <person name="Ohm R."/>
            <person name="Pangilinan J."/>
            <person name="Park H.-J."/>
            <person name="Ramirez L."/>
            <person name="Alfaro M."/>
            <person name="Sun H."/>
            <person name="Tritt A."/>
            <person name="Yoshinaga Y."/>
            <person name="Zwiers L.-H."/>
            <person name="Turgeon B."/>
            <person name="Goodwin S."/>
            <person name="Spatafora J."/>
            <person name="Crous P."/>
            <person name="Grigoriev I."/>
        </authorList>
    </citation>
    <scope>NUCLEOTIDE SEQUENCE</scope>
    <source>
        <strain evidence="2">CBS 113389</strain>
    </source>
</reference>
<feature type="signal peptide" evidence="1">
    <location>
        <begin position="1"/>
        <end position="20"/>
    </location>
</feature>
<sequence length="114" mass="12246">MKPFTTILLLTLGAATSTTANPASRCAAKNGAIQDAIDLFCTNTHIMVPSQWAHDGLQFGNAHVSIRGHCSPAQWVPQQYCVSQFQHLCAGTYGGFGFAHYGEGGCQEFRIVEA</sequence>
<organism evidence="2 3">
    <name type="scientific">Neohortaea acidophila</name>
    <dbReference type="NCBI Taxonomy" id="245834"/>
    <lineage>
        <taxon>Eukaryota</taxon>
        <taxon>Fungi</taxon>
        <taxon>Dikarya</taxon>
        <taxon>Ascomycota</taxon>
        <taxon>Pezizomycotina</taxon>
        <taxon>Dothideomycetes</taxon>
        <taxon>Dothideomycetidae</taxon>
        <taxon>Mycosphaerellales</taxon>
        <taxon>Teratosphaeriaceae</taxon>
        <taxon>Neohortaea</taxon>
    </lineage>
</organism>
<proteinExistence type="predicted"/>
<accession>A0A6A6Q1J9</accession>
<gene>
    <name evidence="2" type="ORF">BDY17DRAFT_322671</name>
</gene>
<dbReference type="RefSeq" id="XP_033592433.1">
    <property type="nucleotide sequence ID" value="XM_033736855.1"/>
</dbReference>
<name>A0A6A6Q1J9_9PEZI</name>
<dbReference type="AlphaFoldDB" id="A0A6A6Q1J9"/>
<dbReference type="GeneID" id="54477857"/>
<evidence type="ECO:0000313" key="2">
    <source>
        <dbReference type="EMBL" id="KAF2485864.1"/>
    </source>
</evidence>
<dbReference type="EMBL" id="MU001633">
    <property type="protein sequence ID" value="KAF2485864.1"/>
    <property type="molecule type" value="Genomic_DNA"/>
</dbReference>
<keyword evidence="3" id="KW-1185">Reference proteome</keyword>
<evidence type="ECO:0000256" key="1">
    <source>
        <dbReference type="SAM" id="SignalP"/>
    </source>
</evidence>
<protein>
    <submittedName>
        <fullName evidence="2">Uncharacterized protein</fullName>
    </submittedName>
</protein>
<dbReference type="OrthoDB" id="3828405at2759"/>
<dbReference type="Proteomes" id="UP000799767">
    <property type="component" value="Unassembled WGS sequence"/>
</dbReference>